<dbReference type="EMBL" id="UAWC01000002">
    <property type="protein sequence ID" value="SQB33846.1"/>
    <property type="molecule type" value="Genomic_DNA"/>
</dbReference>
<dbReference type="PIRSF" id="PIRSF021377">
    <property type="entry name" value="YtfJ"/>
    <property type="match status" value="1"/>
</dbReference>
<dbReference type="AlphaFoldDB" id="A0A240ALF8"/>
<dbReference type="Pfam" id="PF09579">
    <property type="entry name" value="Spore_YtfJ"/>
    <property type="match status" value="1"/>
</dbReference>
<accession>A0A240ALF8</accession>
<evidence type="ECO:0000256" key="1">
    <source>
        <dbReference type="SAM" id="MobiDB-lite"/>
    </source>
</evidence>
<feature type="compositionally biased region" description="Low complexity" evidence="1">
    <location>
        <begin position="117"/>
        <end position="139"/>
    </location>
</feature>
<feature type="region of interest" description="Disordered" evidence="1">
    <location>
        <begin position="53"/>
        <end position="74"/>
    </location>
</feature>
<dbReference type="RefSeq" id="WP_095178023.1">
    <property type="nucleotide sequence ID" value="NZ_CP173238.1"/>
</dbReference>
<sequence length="148" mass="15753">MSQNVNFTQNMNALFSGLQDFVKTESVMGKPLVVEDKTLVPIVSVGLGYGSATSNAKNAQSNSNSSNTDPNVGLGARVTTNAVVVIDKDSVSMLPVNGKGNMGQLIDKIPEMVTNMAPNAQQQNMAQNQQQQQNQQQNQSTTSPKPGK</sequence>
<name>A0A240ALF8_CLOCO</name>
<reference evidence="2 3" key="1">
    <citation type="submission" date="2018-06" db="EMBL/GenBank/DDBJ databases">
        <authorList>
            <consortium name="Pathogen Informatics"/>
            <person name="Doyle S."/>
        </authorList>
    </citation>
    <scope>NUCLEOTIDE SEQUENCE [LARGE SCALE GENOMIC DNA]</scope>
    <source>
        <strain evidence="2 3">NCTC13028</strain>
    </source>
</reference>
<gene>
    <name evidence="2" type="ORF">NCTC13028_00720</name>
</gene>
<evidence type="ECO:0000313" key="3">
    <source>
        <dbReference type="Proteomes" id="UP000250223"/>
    </source>
</evidence>
<dbReference type="GeneID" id="70577617"/>
<proteinExistence type="predicted"/>
<dbReference type="Proteomes" id="UP000250223">
    <property type="component" value="Unassembled WGS sequence"/>
</dbReference>
<protein>
    <submittedName>
        <fullName evidence="2">Sporulation protein YtfJ</fullName>
    </submittedName>
</protein>
<organism evidence="2 3">
    <name type="scientific">Clostridium cochlearium</name>
    <dbReference type="NCBI Taxonomy" id="1494"/>
    <lineage>
        <taxon>Bacteria</taxon>
        <taxon>Bacillati</taxon>
        <taxon>Bacillota</taxon>
        <taxon>Clostridia</taxon>
        <taxon>Eubacteriales</taxon>
        <taxon>Clostridiaceae</taxon>
        <taxon>Clostridium</taxon>
    </lineage>
</organism>
<dbReference type="InterPro" id="IPR014229">
    <property type="entry name" value="Spore_YtfJ"/>
</dbReference>
<feature type="region of interest" description="Disordered" evidence="1">
    <location>
        <begin position="117"/>
        <end position="148"/>
    </location>
</feature>
<dbReference type="PANTHER" id="PTHR39162:SF1">
    <property type="entry name" value="SPORULATION PROTEIN YTFJ"/>
    <property type="match status" value="1"/>
</dbReference>
<feature type="compositionally biased region" description="Low complexity" evidence="1">
    <location>
        <begin position="53"/>
        <end position="67"/>
    </location>
</feature>
<evidence type="ECO:0000313" key="2">
    <source>
        <dbReference type="EMBL" id="SQB33846.1"/>
    </source>
</evidence>
<dbReference type="PANTHER" id="PTHR39162">
    <property type="entry name" value="GLL3345 PROTEIN"/>
    <property type="match status" value="1"/>
</dbReference>